<sequence>MSEDTAPVGRMLTRRASRSVATANKQPSSSLSEQPSPVAVDQAKQPSSGDIIYSTTSTGENIDSNGSSTFDISTRVTRSQSAESTSHHNQNEPSEESAIKTTNTRKRALRSTSTSSTTDKGSSDGDYQKIKRSKPNSTSNKTGAVKDDNRHTNQRITKETRQSGQRMTKETREARRAQRKAEAKEKLAELDRLEKAVKEGNHPEYLKLIEEIEEKRSQRLKVGEAQYQYAMRNQTAIMEAARKSANDHFQLQKKGLRRRMIEHVQQKINALEQEYYSHNRQSIVPLSEQEANHDFELMRSAVTHHHYQQEANSPPLERLTHQQQPNSPSLEHHQPGFTTSSSILVSPPLQYHDMTTSSSSPQQTSSYFSNLMNDALPPRQQQQPVDHSTAADLSTPSNQQSTTEKNCSNRLSSPTMDVLASLADHPPPPQQPYHYRPNHCIVSGTTSSTNQLVK</sequence>
<reference evidence="7" key="1">
    <citation type="journal article" date="2014" name="Genome Announc.">
        <title>De novo whole-genome sequence and genome annotation of Lichtheimia ramosa.</title>
        <authorList>
            <person name="Linde J."/>
            <person name="Schwartze V."/>
            <person name="Binder U."/>
            <person name="Lass-Florl C."/>
            <person name="Voigt K."/>
            <person name="Horn F."/>
        </authorList>
    </citation>
    <scope>NUCLEOTIDE SEQUENCE</scope>
    <source>
        <strain evidence="7">JMRC FSU:6197</strain>
    </source>
</reference>
<protein>
    <submittedName>
        <fullName evidence="7">Uncharacterized protein</fullName>
    </submittedName>
</protein>
<feature type="compositionally biased region" description="Low complexity" evidence="6">
    <location>
        <begin position="355"/>
        <end position="366"/>
    </location>
</feature>
<dbReference type="AlphaFoldDB" id="A0A077WFB7"/>
<keyword evidence="2" id="KW-0678">Repressor</keyword>
<feature type="compositionally biased region" description="Low complexity" evidence="6">
    <location>
        <begin position="26"/>
        <end position="37"/>
    </location>
</feature>
<keyword evidence="4" id="KW-0804">Transcription</keyword>
<dbReference type="GO" id="GO:0010468">
    <property type="term" value="P:regulation of gene expression"/>
    <property type="evidence" value="ECO:0007669"/>
    <property type="project" value="UniProtKB-ARBA"/>
</dbReference>
<name>A0A077WFB7_9FUNG</name>
<feature type="compositionally biased region" description="Polar residues" evidence="6">
    <location>
        <begin position="443"/>
        <end position="454"/>
    </location>
</feature>
<gene>
    <name evidence="7" type="ORF">LRAMOSA07866</name>
</gene>
<keyword evidence="5" id="KW-0539">Nucleus</keyword>
<comment type="subcellular location">
    <subcellularLocation>
        <location evidence="1">Nucleus</location>
    </subcellularLocation>
</comment>
<feature type="compositionally biased region" description="Polar residues" evidence="6">
    <location>
        <begin position="44"/>
        <end position="84"/>
    </location>
</feature>
<proteinExistence type="predicted"/>
<dbReference type="Pfam" id="PF08598">
    <property type="entry name" value="Sds3"/>
    <property type="match status" value="1"/>
</dbReference>
<feature type="region of interest" description="Disordered" evidence="6">
    <location>
        <begin position="1"/>
        <end position="186"/>
    </location>
</feature>
<accession>A0A077WFB7</accession>
<dbReference type="InterPro" id="IPR013907">
    <property type="entry name" value="Sds3"/>
</dbReference>
<feature type="compositionally biased region" description="Low complexity" evidence="6">
    <location>
        <begin position="111"/>
        <end position="120"/>
    </location>
</feature>
<feature type="compositionally biased region" description="Basic and acidic residues" evidence="6">
    <location>
        <begin position="144"/>
        <end position="186"/>
    </location>
</feature>
<dbReference type="OrthoDB" id="2442703at2759"/>
<evidence type="ECO:0000256" key="5">
    <source>
        <dbReference type="ARBA" id="ARBA00023242"/>
    </source>
</evidence>
<dbReference type="EMBL" id="LK023316">
    <property type="protein sequence ID" value="CDS05337.1"/>
    <property type="molecule type" value="Genomic_DNA"/>
</dbReference>
<organism evidence="7">
    <name type="scientific">Lichtheimia ramosa</name>
    <dbReference type="NCBI Taxonomy" id="688394"/>
    <lineage>
        <taxon>Eukaryota</taxon>
        <taxon>Fungi</taxon>
        <taxon>Fungi incertae sedis</taxon>
        <taxon>Mucoromycota</taxon>
        <taxon>Mucoromycotina</taxon>
        <taxon>Mucoromycetes</taxon>
        <taxon>Mucorales</taxon>
        <taxon>Lichtheimiaceae</taxon>
        <taxon>Lichtheimia</taxon>
    </lineage>
</organism>
<keyword evidence="3" id="KW-0805">Transcription regulation</keyword>
<evidence type="ECO:0000256" key="1">
    <source>
        <dbReference type="ARBA" id="ARBA00004123"/>
    </source>
</evidence>
<evidence type="ECO:0000256" key="2">
    <source>
        <dbReference type="ARBA" id="ARBA00022491"/>
    </source>
</evidence>
<feature type="region of interest" description="Disordered" evidence="6">
    <location>
        <begin position="305"/>
        <end position="454"/>
    </location>
</feature>
<evidence type="ECO:0000256" key="4">
    <source>
        <dbReference type="ARBA" id="ARBA00023163"/>
    </source>
</evidence>
<evidence type="ECO:0000256" key="6">
    <source>
        <dbReference type="SAM" id="MobiDB-lite"/>
    </source>
</evidence>
<dbReference type="GO" id="GO:0005654">
    <property type="term" value="C:nucleoplasm"/>
    <property type="evidence" value="ECO:0007669"/>
    <property type="project" value="UniProtKB-ARBA"/>
</dbReference>
<evidence type="ECO:0000313" key="7">
    <source>
        <dbReference type="EMBL" id="CDS05337.1"/>
    </source>
</evidence>
<evidence type="ECO:0000256" key="3">
    <source>
        <dbReference type="ARBA" id="ARBA00023015"/>
    </source>
</evidence>
<feature type="compositionally biased region" description="Polar residues" evidence="6">
    <location>
        <begin position="379"/>
        <end position="415"/>
    </location>
</feature>